<dbReference type="KEGG" id="nal:B005_3453"/>
<dbReference type="EMBL" id="CP003788">
    <property type="protein sequence ID" value="AFR09659.1"/>
    <property type="molecule type" value="Genomic_DNA"/>
</dbReference>
<sequence>MHGGSPIRRPMAVAGYVAGAVPLRQYFGRSGMGALPGR</sequence>
<reference evidence="1 2" key="1">
    <citation type="journal article" date="2012" name="J. Bacteriol.">
        <title>Whole-Genome Sequence of Nocardiopsis alba Strain ATCC BAA-2165, Associated with Honeybees.</title>
        <authorList>
            <person name="Qiao J."/>
            <person name="Chen L."/>
            <person name="Li Y."/>
            <person name="Wang J."/>
            <person name="Zhang W."/>
            <person name="Chen S."/>
        </authorList>
    </citation>
    <scope>NUCLEOTIDE SEQUENCE [LARGE SCALE GENOMIC DNA]</scope>
    <source>
        <strain evidence="2">ATCC BAA-2165 / BE74</strain>
    </source>
</reference>
<evidence type="ECO:0000313" key="2">
    <source>
        <dbReference type="Proteomes" id="UP000003779"/>
    </source>
</evidence>
<proteinExistence type="predicted"/>
<dbReference type="Proteomes" id="UP000003779">
    <property type="component" value="Chromosome"/>
</dbReference>
<accession>J7LFM9</accession>
<organism evidence="1 2">
    <name type="scientific">Nocardiopsis alba (strain ATCC BAA-2165 / BE74)</name>
    <dbReference type="NCBI Taxonomy" id="1205910"/>
    <lineage>
        <taxon>Bacteria</taxon>
        <taxon>Bacillati</taxon>
        <taxon>Actinomycetota</taxon>
        <taxon>Actinomycetes</taxon>
        <taxon>Streptosporangiales</taxon>
        <taxon>Nocardiopsidaceae</taxon>
        <taxon>Nocardiopsis</taxon>
    </lineage>
</organism>
<name>J7LFM9_NOCAA</name>
<protein>
    <submittedName>
        <fullName evidence="1">Uncharacterized protein</fullName>
    </submittedName>
</protein>
<dbReference type="PATRIC" id="fig|1205910.3.peg.3264"/>
<gene>
    <name evidence="1" type="ordered locus">B005_3453</name>
</gene>
<reference evidence="2" key="2">
    <citation type="submission" date="2012-08" db="EMBL/GenBank/DDBJ databases">
        <title>Whole-genome sequence of Nocardiopsis alba strain ATCC BAA-2165 associated with honeybees.</title>
        <authorList>
            <person name="Qiao J."/>
            <person name="Chen L."/>
            <person name="Li Y."/>
            <person name="Wang J."/>
            <person name="Zhang W."/>
            <person name="Chen S."/>
        </authorList>
    </citation>
    <scope>NUCLEOTIDE SEQUENCE [LARGE SCALE GENOMIC DNA]</scope>
    <source>
        <strain evidence="2">ATCC BAA-2165 / BE74</strain>
    </source>
</reference>
<dbReference type="AlphaFoldDB" id="J7LFM9"/>
<evidence type="ECO:0000313" key="1">
    <source>
        <dbReference type="EMBL" id="AFR09659.1"/>
    </source>
</evidence>
<dbReference type="HOGENOM" id="CLU_3330734_0_0_11"/>